<feature type="region of interest" description="Disordered" evidence="1">
    <location>
        <begin position="575"/>
        <end position="594"/>
    </location>
</feature>
<keyword evidence="2" id="KW-0472">Membrane</keyword>
<feature type="compositionally biased region" description="Pro residues" evidence="1">
    <location>
        <begin position="645"/>
        <end position="657"/>
    </location>
</feature>
<comment type="caution">
    <text evidence="3">The sequence shown here is derived from an EMBL/GenBank/DDBJ whole genome shotgun (WGS) entry which is preliminary data.</text>
</comment>
<sequence>MVLDVLVGLLTAVAVPLAIVAVPNTISVVSALLPSDLAGVWILRAHGLALPVMLVSVPLTAMALRRFTAASLLAAGLACLAVADVAGGFADSTFVVGALRVLHGIGAGVLLPATFAACHDRSGPARDFLASLWTAALAVGLLAAQALALWPLDQVTSWRVTLQPYPLLTGLALALAAVYSVLVRIAGGRGSRPIGTEPAGRDGAGASVGATGRSGTAPVDGERTAMTMAGAEQAQEGAGARASGAASGVLEAFSGASAVPGAGSPGASDGDSVPDTVVGEGVEARSHAVPLGRAVALSAAVAVLAVATTFDWPSVLILVAAAVALVMLLTLAGLSRAHGASGRVAAFVMVAVGLVVLPTAAQMTYVELGGLGGPGLTGMWVPFGLAAVIAVAAAALAGRVDDSAAPRLVAGGLVTMVVGLCAVRLLVPSGSGMPLVVPFALLSAGGAVAVTAAVRRAGPRSALFGLSLCFPAVLCGFLLGTGIQVGWLRAVSTSGVVTPQAMVDGFVGALHVWALIAGFTVVIVLALGAVLARRSPDDGAREGQDASARGAPRAVAESGPPFEMAGADVLTRDADRGAGEARTSPRPDVRVASHRATETVPFDVPGHLPRPAVADPVAPGQGSDTGSGAGKGASPGGDPDIAMPPVIPPPTPSPEAPRGPRGD</sequence>
<feature type="transmembrane region" description="Helical" evidence="2">
    <location>
        <begin position="316"/>
        <end position="334"/>
    </location>
</feature>
<evidence type="ECO:0000256" key="1">
    <source>
        <dbReference type="SAM" id="MobiDB-lite"/>
    </source>
</evidence>
<keyword evidence="2" id="KW-1133">Transmembrane helix</keyword>
<evidence type="ECO:0000313" key="3">
    <source>
        <dbReference type="EMBL" id="GGL00514.1"/>
    </source>
</evidence>
<dbReference type="RefSeq" id="WP_189165299.1">
    <property type="nucleotide sequence ID" value="NZ_BMNT01000027.1"/>
</dbReference>
<reference evidence="3" key="2">
    <citation type="submission" date="2020-09" db="EMBL/GenBank/DDBJ databases">
        <authorList>
            <person name="Sun Q."/>
            <person name="Ohkuma M."/>
        </authorList>
    </citation>
    <scope>NUCLEOTIDE SEQUENCE</scope>
    <source>
        <strain evidence="3">JCM 13064</strain>
    </source>
</reference>
<name>A0A917RC09_9ACTN</name>
<evidence type="ECO:0000256" key="2">
    <source>
        <dbReference type="SAM" id="Phobius"/>
    </source>
</evidence>
<feature type="transmembrane region" description="Helical" evidence="2">
    <location>
        <begin position="96"/>
        <end position="118"/>
    </location>
</feature>
<feature type="region of interest" description="Disordered" evidence="1">
    <location>
        <begin position="192"/>
        <end position="221"/>
    </location>
</feature>
<protein>
    <submittedName>
        <fullName evidence="3">Uncharacterized protein</fullName>
    </submittedName>
</protein>
<dbReference type="InterPro" id="IPR036259">
    <property type="entry name" value="MFS_trans_sf"/>
</dbReference>
<feature type="transmembrane region" description="Helical" evidence="2">
    <location>
        <begin position="433"/>
        <end position="454"/>
    </location>
</feature>
<feature type="transmembrane region" description="Helical" evidence="2">
    <location>
        <begin position="346"/>
        <end position="365"/>
    </location>
</feature>
<feature type="transmembrane region" description="Helical" evidence="2">
    <location>
        <begin position="291"/>
        <end position="310"/>
    </location>
</feature>
<keyword evidence="2" id="KW-0812">Transmembrane</keyword>
<reference evidence="3" key="1">
    <citation type="journal article" date="2014" name="Int. J. Syst. Evol. Microbiol.">
        <title>Complete genome sequence of Corynebacterium casei LMG S-19264T (=DSM 44701T), isolated from a smear-ripened cheese.</title>
        <authorList>
            <consortium name="US DOE Joint Genome Institute (JGI-PGF)"/>
            <person name="Walter F."/>
            <person name="Albersmeier A."/>
            <person name="Kalinowski J."/>
            <person name="Ruckert C."/>
        </authorList>
    </citation>
    <scope>NUCLEOTIDE SEQUENCE</scope>
    <source>
        <strain evidence="3">JCM 13064</strain>
    </source>
</reference>
<dbReference type="SUPFAM" id="SSF103473">
    <property type="entry name" value="MFS general substrate transporter"/>
    <property type="match status" value="1"/>
</dbReference>
<feature type="compositionally biased region" description="Gly residues" evidence="1">
    <location>
        <begin position="623"/>
        <end position="635"/>
    </location>
</feature>
<feature type="transmembrane region" description="Helical" evidence="2">
    <location>
        <begin position="41"/>
        <end position="64"/>
    </location>
</feature>
<feature type="transmembrane region" description="Helical" evidence="2">
    <location>
        <begin position="71"/>
        <end position="90"/>
    </location>
</feature>
<dbReference type="EMBL" id="BMNT01000027">
    <property type="protein sequence ID" value="GGL00514.1"/>
    <property type="molecule type" value="Genomic_DNA"/>
</dbReference>
<feature type="transmembrane region" description="Helical" evidence="2">
    <location>
        <begin position="130"/>
        <end position="152"/>
    </location>
</feature>
<dbReference type="Proteomes" id="UP000645217">
    <property type="component" value="Unassembled WGS sequence"/>
</dbReference>
<accession>A0A917RC09</accession>
<feature type="transmembrane region" description="Helical" evidence="2">
    <location>
        <begin position="466"/>
        <end position="490"/>
    </location>
</feature>
<proteinExistence type="predicted"/>
<feature type="region of interest" description="Disordered" evidence="1">
    <location>
        <begin position="536"/>
        <end position="566"/>
    </location>
</feature>
<feature type="region of interest" description="Disordered" evidence="1">
    <location>
        <begin position="599"/>
        <end position="663"/>
    </location>
</feature>
<feature type="transmembrane region" description="Helical" evidence="2">
    <location>
        <begin position="377"/>
        <end position="396"/>
    </location>
</feature>
<gene>
    <name evidence="3" type="ORF">GCM10007964_48280</name>
</gene>
<dbReference type="AlphaFoldDB" id="A0A917RC09"/>
<feature type="transmembrane region" description="Helical" evidence="2">
    <location>
        <begin position="164"/>
        <end position="182"/>
    </location>
</feature>
<dbReference type="Gene3D" id="1.20.1250.20">
    <property type="entry name" value="MFS general substrate transporter like domains"/>
    <property type="match status" value="1"/>
</dbReference>
<feature type="transmembrane region" description="Helical" evidence="2">
    <location>
        <begin position="408"/>
        <end position="427"/>
    </location>
</feature>
<organism evidence="3 4">
    <name type="scientific">Sphaerisporangium melleum</name>
    <dbReference type="NCBI Taxonomy" id="321316"/>
    <lineage>
        <taxon>Bacteria</taxon>
        <taxon>Bacillati</taxon>
        <taxon>Actinomycetota</taxon>
        <taxon>Actinomycetes</taxon>
        <taxon>Streptosporangiales</taxon>
        <taxon>Streptosporangiaceae</taxon>
        <taxon>Sphaerisporangium</taxon>
    </lineage>
</organism>
<keyword evidence="4" id="KW-1185">Reference proteome</keyword>
<evidence type="ECO:0000313" key="4">
    <source>
        <dbReference type="Proteomes" id="UP000645217"/>
    </source>
</evidence>
<feature type="transmembrane region" description="Helical" evidence="2">
    <location>
        <begin position="510"/>
        <end position="532"/>
    </location>
</feature>